<evidence type="ECO:0000256" key="2">
    <source>
        <dbReference type="ARBA" id="ARBA00022730"/>
    </source>
</evidence>
<keyword evidence="3" id="KW-0694">RNA-binding</keyword>
<dbReference type="SUPFAM" id="SSF55658">
    <property type="entry name" value="L9 N-domain-like"/>
    <property type="match status" value="1"/>
</dbReference>
<dbReference type="GO" id="GO:0005840">
    <property type="term" value="C:ribosome"/>
    <property type="evidence" value="ECO:0007669"/>
    <property type="project" value="UniProtKB-KW"/>
</dbReference>
<keyword evidence="8" id="KW-0732">Signal</keyword>
<dbReference type="GO" id="GO:1990904">
    <property type="term" value="C:ribonucleoprotein complex"/>
    <property type="evidence" value="ECO:0007669"/>
    <property type="project" value="UniProtKB-KW"/>
</dbReference>
<dbReference type="GO" id="GO:0006412">
    <property type="term" value="P:translation"/>
    <property type="evidence" value="ECO:0007669"/>
    <property type="project" value="InterPro"/>
</dbReference>
<feature type="signal peptide" evidence="8">
    <location>
        <begin position="1"/>
        <end position="16"/>
    </location>
</feature>
<evidence type="ECO:0000256" key="7">
    <source>
        <dbReference type="SAM" id="Coils"/>
    </source>
</evidence>
<dbReference type="PANTHER" id="PTHR21368">
    <property type="entry name" value="50S RIBOSOMAL PROTEIN L9"/>
    <property type="match status" value="1"/>
</dbReference>
<comment type="similarity">
    <text evidence="1">Belongs to the bacterial ribosomal protein bL9 family.</text>
</comment>
<dbReference type="GO" id="GO:0019843">
    <property type="term" value="F:rRNA binding"/>
    <property type="evidence" value="ECO:0007669"/>
    <property type="project" value="UniProtKB-KW"/>
</dbReference>
<dbReference type="EMBL" id="HBGO01021922">
    <property type="protein sequence ID" value="CAD9344488.1"/>
    <property type="molecule type" value="Transcribed_RNA"/>
</dbReference>
<reference evidence="11" key="1">
    <citation type="submission" date="2021-01" db="EMBL/GenBank/DDBJ databases">
        <authorList>
            <person name="Corre E."/>
            <person name="Pelletier E."/>
            <person name="Niang G."/>
            <person name="Scheremetjew M."/>
            <person name="Finn R."/>
            <person name="Kale V."/>
            <person name="Holt S."/>
            <person name="Cochrane G."/>
            <person name="Meng A."/>
            <person name="Brown T."/>
            <person name="Cohen L."/>
        </authorList>
    </citation>
    <scope>NUCLEOTIDE SEQUENCE</scope>
    <source>
        <strain evidence="11">Grunow 1884</strain>
    </source>
</reference>
<dbReference type="InterPro" id="IPR009027">
    <property type="entry name" value="Ribosomal_bL9/RNase_H1_N"/>
</dbReference>
<dbReference type="Gene3D" id="3.10.430.100">
    <property type="entry name" value="Ribosomal protein L9, C-terminal domain"/>
    <property type="match status" value="1"/>
</dbReference>
<evidence type="ECO:0000256" key="1">
    <source>
        <dbReference type="ARBA" id="ARBA00010605"/>
    </source>
</evidence>
<protein>
    <recommendedName>
        <fullName evidence="6">50S ribosomal protein L9, chloroplastic</fullName>
    </recommendedName>
</protein>
<dbReference type="InterPro" id="IPR020070">
    <property type="entry name" value="Ribosomal_bL9_N"/>
</dbReference>
<evidence type="ECO:0000256" key="5">
    <source>
        <dbReference type="ARBA" id="ARBA00023274"/>
    </source>
</evidence>
<accession>A0A7S1ZP95</accession>
<organism evidence="11">
    <name type="scientific">Trieres chinensis</name>
    <name type="common">Marine centric diatom</name>
    <name type="synonym">Odontella sinensis</name>
    <dbReference type="NCBI Taxonomy" id="1514140"/>
    <lineage>
        <taxon>Eukaryota</taxon>
        <taxon>Sar</taxon>
        <taxon>Stramenopiles</taxon>
        <taxon>Ochrophyta</taxon>
        <taxon>Bacillariophyta</taxon>
        <taxon>Mediophyceae</taxon>
        <taxon>Biddulphiophycidae</taxon>
        <taxon>Eupodiscales</taxon>
        <taxon>Parodontellaceae</taxon>
        <taxon>Trieres</taxon>
    </lineage>
</organism>
<evidence type="ECO:0000256" key="6">
    <source>
        <dbReference type="ARBA" id="ARBA00035427"/>
    </source>
</evidence>
<evidence type="ECO:0000256" key="4">
    <source>
        <dbReference type="ARBA" id="ARBA00022980"/>
    </source>
</evidence>
<dbReference type="AlphaFoldDB" id="A0A7S1ZP95"/>
<dbReference type="InterPro" id="IPR036935">
    <property type="entry name" value="Ribosomal_bL9_N_sf"/>
</dbReference>
<gene>
    <name evidence="11" type="ORF">OSIN01602_LOCUS12608</name>
</gene>
<feature type="coiled-coil region" evidence="7">
    <location>
        <begin position="112"/>
        <end position="148"/>
    </location>
</feature>
<evidence type="ECO:0000313" key="11">
    <source>
        <dbReference type="EMBL" id="CAD9344488.1"/>
    </source>
</evidence>
<keyword evidence="2" id="KW-0699">rRNA-binding</keyword>
<feature type="domain" description="Ribosomal protein L9" evidence="9">
    <location>
        <begin position="74"/>
        <end position="117"/>
    </location>
</feature>
<proteinExistence type="inferred from homology"/>
<feature type="domain" description="Large ribosomal subunit protein bL9 C-terminal" evidence="10">
    <location>
        <begin position="133"/>
        <end position="227"/>
    </location>
</feature>
<keyword evidence="4" id="KW-0689">Ribosomal protein</keyword>
<dbReference type="InterPro" id="IPR036791">
    <property type="entry name" value="Ribosomal_bL9_C_sf"/>
</dbReference>
<dbReference type="GO" id="GO:0003735">
    <property type="term" value="F:structural constituent of ribosome"/>
    <property type="evidence" value="ECO:0007669"/>
    <property type="project" value="InterPro"/>
</dbReference>
<sequence length="230" mass="24284">MARVLLLAVLAASGSASFCFAPHSTRSAFATVSFPFAPPHPTRAGWKTAASSLTVLSAKKNRRGATGGGKGGKVQVKLLKYVEGTGSIGDVVLVAPAFYENKLKKTKSAVPISNEGVAAERAEDEMKRKEANEAAKQMKEKIEGSRIEFSMKAGPDGHLFGGVNYKSIMSELSKQFPKGALGKGVKIKSLKSDDGAEVPHDIKELGEYKASVSLLGDIDAEFTVGVIEAK</sequence>
<feature type="chain" id="PRO_5031309881" description="50S ribosomal protein L9, chloroplastic" evidence="8">
    <location>
        <begin position="17"/>
        <end position="230"/>
    </location>
</feature>
<keyword evidence="5" id="KW-0687">Ribonucleoprotein</keyword>
<evidence type="ECO:0000256" key="8">
    <source>
        <dbReference type="SAM" id="SignalP"/>
    </source>
</evidence>
<dbReference type="SUPFAM" id="SSF55653">
    <property type="entry name" value="Ribosomal protein L9 C-domain"/>
    <property type="match status" value="1"/>
</dbReference>
<evidence type="ECO:0000259" key="10">
    <source>
        <dbReference type="Pfam" id="PF03948"/>
    </source>
</evidence>
<evidence type="ECO:0000259" key="9">
    <source>
        <dbReference type="Pfam" id="PF01281"/>
    </source>
</evidence>
<evidence type="ECO:0000256" key="3">
    <source>
        <dbReference type="ARBA" id="ARBA00022884"/>
    </source>
</evidence>
<dbReference type="Pfam" id="PF03948">
    <property type="entry name" value="Ribosomal_L9_C"/>
    <property type="match status" value="1"/>
</dbReference>
<name>A0A7S1ZP95_TRICV</name>
<dbReference type="Pfam" id="PF01281">
    <property type="entry name" value="Ribosomal_L9_N"/>
    <property type="match status" value="1"/>
</dbReference>
<dbReference type="Gene3D" id="3.40.5.10">
    <property type="entry name" value="Ribosomal protein L9, N-terminal domain"/>
    <property type="match status" value="1"/>
</dbReference>
<keyword evidence="7" id="KW-0175">Coiled coil</keyword>
<dbReference type="InterPro" id="IPR020069">
    <property type="entry name" value="Ribosomal_bL9_C"/>
</dbReference>
<dbReference type="InterPro" id="IPR000244">
    <property type="entry name" value="Ribosomal_bL9"/>
</dbReference>